<organism evidence="2 3">
    <name type="scientific">Cytobacillus oceanisediminis</name>
    <dbReference type="NCBI Taxonomy" id="665099"/>
    <lineage>
        <taxon>Bacteria</taxon>
        <taxon>Bacillati</taxon>
        <taxon>Bacillota</taxon>
        <taxon>Bacilli</taxon>
        <taxon>Bacillales</taxon>
        <taxon>Bacillaceae</taxon>
        <taxon>Cytobacillus</taxon>
    </lineage>
</organism>
<gene>
    <name evidence="2" type="ORF">IQ19_00441</name>
</gene>
<keyword evidence="1" id="KW-0472">Membrane</keyword>
<evidence type="ECO:0000256" key="1">
    <source>
        <dbReference type="SAM" id="Phobius"/>
    </source>
</evidence>
<keyword evidence="1" id="KW-0812">Transmembrane</keyword>
<reference evidence="2 3" key="1">
    <citation type="journal article" date="2015" name="Stand. Genomic Sci.">
        <title>Genomic Encyclopedia of Bacterial and Archaeal Type Strains, Phase III: the genomes of soil and plant-associated and newly described type strains.</title>
        <authorList>
            <person name="Whitman W.B."/>
            <person name="Woyke T."/>
            <person name="Klenk H.P."/>
            <person name="Zhou Y."/>
            <person name="Lilburn T.G."/>
            <person name="Beck B.J."/>
            <person name="De Vos P."/>
            <person name="Vandamme P."/>
            <person name="Eisen J.A."/>
            <person name="Garrity G."/>
            <person name="Hugenholtz P."/>
            <person name="Kyrpides N.C."/>
        </authorList>
    </citation>
    <scope>NUCLEOTIDE SEQUENCE [LARGE SCALE GENOMIC DNA]</scope>
    <source>
        <strain evidence="2 3">CGMCC 1.10115</strain>
    </source>
</reference>
<name>A0A562K6C5_9BACI</name>
<keyword evidence="3" id="KW-1185">Reference proteome</keyword>
<dbReference type="GeneID" id="65401730"/>
<proteinExistence type="predicted"/>
<dbReference type="AlphaFoldDB" id="A0A562K6C5"/>
<dbReference type="RefSeq" id="WP_144539436.1">
    <property type="nucleotide sequence ID" value="NZ_CBCSDC010000041.1"/>
</dbReference>
<dbReference type="Proteomes" id="UP000318667">
    <property type="component" value="Unassembled WGS sequence"/>
</dbReference>
<sequence>MKKFFNFDLFQRVGKSFMVIISLLPAAGLLLGIGTTLEIFLITCLIRTYNIIYTQIKFLRS</sequence>
<evidence type="ECO:0000313" key="2">
    <source>
        <dbReference type="EMBL" id="TWH90991.1"/>
    </source>
</evidence>
<keyword evidence="1" id="KW-1133">Transmembrane helix</keyword>
<comment type="caution">
    <text evidence="2">The sequence shown here is derived from an EMBL/GenBank/DDBJ whole genome shotgun (WGS) entry which is preliminary data.</text>
</comment>
<feature type="transmembrane region" description="Helical" evidence="1">
    <location>
        <begin position="12"/>
        <end position="33"/>
    </location>
</feature>
<evidence type="ECO:0000313" key="3">
    <source>
        <dbReference type="Proteomes" id="UP000318667"/>
    </source>
</evidence>
<accession>A0A562K6C5</accession>
<protein>
    <submittedName>
        <fullName evidence="2">Uncharacterized protein</fullName>
    </submittedName>
</protein>
<dbReference type="EMBL" id="VLKI01000001">
    <property type="protein sequence ID" value="TWH90991.1"/>
    <property type="molecule type" value="Genomic_DNA"/>
</dbReference>